<gene>
    <name evidence="2" type="ORF">A3B93_01255</name>
</gene>
<proteinExistence type="predicted"/>
<dbReference type="InterPro" id="IPR015946">
    <property type="entry name" value="KH_dom-like_a/b"/>
</dbReference>
<name>A0A1F6WFP3_9BACT</name>
<evidence type="ECO:0000313" key="3">
    <source>
        <dbReference type="Proteomes" id="UP000179880"/>
    </source>
</evidence>
<dbReference type="EMBL" id="MFUH01000045">
    <property type="protein sequence ID" value="OGI80738.1"/>
    <property type="molecule type" value="Genomic_DNA"/>
</dbReference>
<dbReference type="InterPro" id="IPR000238">
    <property type="entry name" value="RbfA"/>
</dbReference>
<evidence type="ECO:0000313" key="2">
    <source>
        <dbReference type="EMBL" id="OGI80738.1"/>
    </source>
</evidence>
<organism evidence="2 3">
    <name type="scientific">Candidatus Nomurabacteria bacterium RIFCSPHIGHO2_02_FULL_42_24</name>
    <dbReference type="NCBI Taxonomy" id="1801757"/>
    <lineage>
        <taxon>Bacteria</taxon>
        <taxon>Candidatus Nomuraibacteriota</taxon>
    </lineage>
</organism>
<keyword evidence="1" id="KW-0690">Ribosome biogenesis</keyword>
<evidence type="ECO:0000256" key="1">
    <source>
        <dbReference type="ARBA" id="ARBA00022517"/>
    </source>
</evidence>
<reference evidence="2 3" key="1">
    <citation type="journal article" date="2016" name="Nat. Commun.">
        <title>Thousands of microbial genomes shed light on interconnected biogeochemical processes in an aquifer system.</title>
        <authorList>
            <person name="Anantharaman K."/>
            <person name="Brown C.T."/>
            <person name="Hug L.A."/>
            <person name="Sharon I."/>
            <person name="Castelle C.J."/>
            <person name="Probst A.J."/>
            <person name="Thomas B.C."/>
            <person name="Singh A."/>
            <person name="Wilkins M.J."/>
            <person name="Karaoz U."/>
            <person name="Brodie E.L."/>
            <person name="Williams K.H."/>
            <person name="Hubbard S.S."/>
            <person name="Banfield J.F."/>
        </authorList>
    </citation>
    <scope>NUCLEOTIDE SEQUENCE [LARGE SCALE GENOMIC DNA]</scope>
</reference>
<dbReference type="AlphaFoldDB" id="A0A1F6WFP3"/>
<dbReference type="SUPFAM" id="SSF89919">
    <property type="entry name" value="Ribosome-binding factor A, RbfA"/>
    <property type="match status" value="1"/>
</dbReference>
<dbReference type="PROSITE" id="PS51257">
    <property type="entry name" value="PROKAR_LIPOPROTEIN"/>
    <property type="match status" value="1"/>
</dbReference>
<dbReference type="Pfam" id="PF02033">
    <property type="entry name" value="RBFA"/>
    <property type="match status" value="1"/>
</dbReference>
<dbReference type="Proteomes" id="UP000179880">
    <property type="component" value="Unassembled WGS sequence"/>
</dbReference>
<dbReference type="Gene3D" id="3.30.300.20">
    <property type="match status" value="1"/>
</dbReference>
<evidence type="ECO:0008006" key="4">
    <source>
        <dbReference type="Google" id="ProtNLM"/>
    </source>
</evidence>
<protein>
    <recommendedName>
        <fullName evidence="4">Ribosome-binding factor A</fullName>
    </recommendedName>
</protein>
<sequence length="103" mass="11706">MSHHQEKLESLIMQLTAEFLERKSPPSQLVTVISCNLSSDSQTVNIGLSIFPESAGAQTLIEIQKLARRLRFELGEKIRSKKIPAVHFTLQTHPLIEEINEKR</sequence>
<comment type="caution">
    <text evidence="2">The sequence shown here is derived from an EMBL/GenBank/DDBJ whole genome shotgun (WGS) entry which is preliminary data.</text>
</comment>
<dbReference type="GO" id="GO:0006364">
    <property type="term" value="P:rRNA processing"/>
    <property type="evidence" value="ECO:0007669"/>
    <property type="project" value="InterPro"/>
</dbReference>
<accession>A0A1F6WFP3</accession>
<dbReference type="InterPro" id="IPR023799">
    <property type="entry name" value="RbfA_dom_sf"/>
</dbReference>